<dbReference type="SUPFAM" id="SSF47413">
    <property type="entry name" value="lambda repressor-like DNA-binding domains"/>
    <property type="match status" value="1"/>
</dbReference>
<dbReference type="EMBL" id="JAAGOA010000037">
    <property type="protein sequence ID" value="NEE04608.1"/>
    <property type="molecule type" value="Genomic_DNA"/>
</dbReference>
<sequence>MGGIATPSRDPWKTLDDFHLDENSLDIYHIDEVGLDGFLLSYPWVVDRQRPEYERLRTVLRELRREAGLNQTELAERLRVRQEWVSRYEVGERRLDVIELVDVANALGVTLDDILERASIRHG</sequence>
<gene>
    <name evidence="3" type="ORF">G1H10_31040</name>
</gene>
<name>A0A6L9SIV5_9ACTN</name>
<evidence type="ECO:0000259" key="2">
    <source>
        <dbReference type="PROSITE" id="PS50943"/>
    </source>
</evidence>
<dbReference type="PANTHER" id="PTHR46797:SF1">
    <property type="entry name" value="METHYLPHOSPHONATE SYNTHASE"/>
    <property type="match status" value="1"/>
</dbReference>
<protein>
    <submittedName>
        <fullName evidence="3">Helix-turn-helix transcriptional regulator</fullName>
    </submittedName>
</protein>
<evidence type="ECO:0000256" key="1">
    <source>
        <dbReference type="ARBA" id="ARBA00023125"/>
    </source>
</evidence>
<dbReference type="InterPro" id="IPR050807">
    <property type="entry name" value="TransReg_Diox_bact_type"/>
</dbReference>
<proteinExistence type="predicted"/>
<keyword evidence="4" id="KW-1185">Reference proteome</keyword>
<reference evidence="3 4" key="1">
    <citation type="submission" date="2020-02" db="EMBL/GenBank/DDBJ databases">
        <authorList>
            <person name="Li X.-J."/>
            <person name="Han X.-M."/>
        </authorList>
    </citation>
    <scope>NUCLEOTIDE SEQUENCE [LARGE SCALE GENOMIC DNA]</scope>
    <source>
        <strain evidence="3 4">CCTCC AB 2017055</strain>
    </source>
</reference>
<accession>A0A6L9SIV5</accession>
<dbReference type="CDD" id="cd00093">
    <property type="entry name" value="HTH_XRE"/>
    <property type="match status" value="1"/>
</dbReference>
<organism evidence="3 4">
    <name type="scientific">Phytoactinopolyspora halotolerans</name>
    <dbReference type="NCBI Taxonomy" id="1981512"/>
    <lineage>
        <taxon>Bacteria</taxon>
        <taxon>Bacillati</taxon>
        <taxon>Actinomycetota</taxon>
        <taxon>Actinomycetes</taxon>
        <taxon>Jiangellales</taxon>
        <taxon>Jiangellaceae</taxon>
        <taxon>Phytoactinopolyspora</taxon>
    </lineage>
</organism>
<dbReference type="GO" id="GO:0003677">
    <property type="term" value="F:DNA binding"/>
    <property type="evidence" value="ECO:0007669"/>
    <property type="project" value="UniProtKB-KW"/>
</dbReference>
<dbReference type="SMART" id="SM00530">
    <property type="entry name" value="HTH_XRE"/>
    <property type="match status" value="1"/>
</dbReference>
<evidence type="ECO:0000313" key="4">
    <source>
        <dbReference type="Proteomes" id="UP000475214"/>
    </source>
</evidence>
<dbReference type="Pfam" id="PF01381">
    <property type="entry name" value="HTH_3"/>
    <property type="match status" value="1"/>
</dbReference>
<dbReference type="Gene3D" id="1.10.260.40">
    <property type="entry name" value="lambda repressor-like DNA-binding domains"/>
    <property type="match status" value="1"/>
</dbReference>
<dbReference type="InterPro" id="IPR010982">
    <property type="entry name" value="Lambda_DNA-bd_dom_sf"/>
</dbReference>
<comment type="caution">
    <text evidence="3">The sequence shown here is derived from an EMBL/GenBank/DDBJ whole genome shotgun (WGS) entry which is preliminary data.</text>
</comment>
<keyword evidence="1" id="KW-0238">DNA-binding</keyword>
<dbReference type="PANTHER" id="PTHR46797">
    <property type="entry name" value="HTH-TYPE TRANSCRIPTIONAL REGULATOR"/>
    <property type="match status" value="1"/>
</dbReference>
<dbReference type="GO" id="GO:0003700">
    <property type="term" value="F:DNA-binding transcription factor activity"/>
    <property type="evidence" value="ECO:0007669"/>
    <property type="project" value="TreeGrafter"/>
</dbReference>
<dbReference type="InterPro" id="IPR001387">
    <property type="entry name" value="Cro/C1-type_HTH"/>
</dbReference>
<evidence type="ECO:0000313" key="3">
    <source>
        <dbReference type="EMBL" id="NEE04608.1"/>
    </source>
</evidence>
<dbReference type="AlphaFoldDB" id="A0A6L9SIV5"/>
<dbReference type="PROSITE" id="PS50943">
    <property type="entry name" value="HTH_CROC1"/>
    <property type="match status" value="1"/>
</dbReference>
<dbReference type="Proteomes" id="UP000475214">
    <property type="component" value="Unassembled WGS sequence"/>
</dbReference>
<dbReference type="GO" id="GO:0005829">
    <property type="term" value="C:cytosol"/>
    <property type="evidence" value="ECO:0007669"/>
    <property type="project" value="TreeGrafter"/>
</dbReference>
<feature type="domain" description="HTH cro/C1-type" evidence="2">
    <location>
        <begin position="60"/>
        <end position="114"/>
    </location>
</feature>